<dbReference type="RefSeq" id="XP_043050507.1">
    <property type="nucleotide sequence ID" value="XM_043194756.1"/>
</dbReference>
<dbReference type="PANTHER" id="PTHR28265:SF1">
    <property type="entry name" value="MAINTENANCE OF TELOMERE CAPPING PROTEIN 1"/>
    <property type="match status" value="1"/>
</dbReference>
<name>A0A9P7VBW9_9ASCO</name>
<evidence type="ECO:0000256" key="1">
    <source>
        <dbReference type="SAM" id="Coils"/>
    </source>
</evidence>
<dbReference type="InterPro" id="IPR018814">
    <property type="entry name" value="DUF5427"/>
</dbReference>
<proteinExistence type="predicted"/>
<organism evidence="3 4">
    <name type="scientific">Scheffersomyces spartinae</name>
    <dbReference type="NCBI Taxonomy" id="45513"/>
    <lineage>
        <taxon>Eukaryota</taxon>
        <taxon>Fungi</taxon>
        <taxon>Dikarya</taxon>
        <taxon>Ascomycota</taxon>
        <taxon>Saccharomycotina</taxon>
        <taxon>Pichiomycetes</taxon>
        <taxon>Debaryomycetaceae</taxon>
        <taxon>Scheffersomyces</taxon>
    </lineage>
</organism>
<reference evidence="3" key="1">
    <citation type="submission" date="2021-03" db="EMBL/GenBank/DDBJ databases">
        <authorList>
            <person name="Palmer J.M."/>
        </authorList>
    </citation>
    <scope>NUCLEOTIDE SEQUENCE</scope>
    <source>
        <strain evidence="3">ARV_011</strain>
    </source>
</reference>
<dbReference type="OrthoDB" id="5594977at2759"/>
<evidence type="ECO:0000313" key="4">
    <source>
        <dbReference type="Proteomes" id="UP000790833"/>
    </source>
</evidence>
<accession>A0A9P7VBW9</accession>
<feature type="region of interest" description="Disordered" evidence="2">
    <location>
        <begin position="1"/>
        <end position="107"/>
    </location>
</feature>
<comment type="caution">
    <text evidence="3">The sequence shown here is derived from an EMBL/GenBank/DDBJ whole genome shotgun (WGS) entry which is preliminary data.</text>
</comment>
<feature type="coiled-coil region" evidence="1">
    <location>
        <begin position="294"/>
        <end position="321"/>
    </location>
</feature>
<feature type="compositionally biased region" description="Basic and acidic residues" evidence="2">
    <location>
        <begin position="36"/>
        <end position="46"/>
    </location>
</feature>
<protein>
    <recommendedName>
        <fullName evidence="5">Maintenance of telomere capping protein 1</fullName>
    </recommendedName>
</protein>
<dbReference type="PANTHER" id="PTHR28265">
    <property type="entry name" value="MAINTENANCE OF TELOMERE CAPPING PROTEIN 1"/>
    <property type="match status" value="1"/>
</dbReference>
<evidence type="ECO:0000256" key="2">
    <source>
        <dbReference type="SAM" id="MobiDB-lite"/>
    </source>
</evidence>
<evidence type="ECO:0000313" key="3">
    <source>
        <dbReference type="EMBL" id="KAG7194960.1"/>
    </source>
</evidence>
<dbReference type="Pfam" id="PF10310">
    <property type="entry name" value="DUF5427"/>
    <property type="match status" value="1"/>
</dbReference>
<dbReference type="EMBL" id="JAHMUF010000005">
    <property type="protein sequence ID" value="KAG7194960.1"/>
    <property type="molecule type" value="Genomic_DNA"/>
</dbReference>
<dbReference type="GeneID" id="66117444"/>
<dbReference type="Proteomes" id="UP000790833">
    <property type="component" value="Unassembled WGS sequence"/>
</dbReference>
<evidence type="ECO:0008006" key="5">
    <source>
        <dbReference type="Google" id="ProtNLM"/>
    </source>
</evidence>
<gene>
    <name evidence="3" type="ORF">KQ657_004070</name>
</gene>
<sequence>MLEKTEADDVLDFINSLPDTKPVSGSGNSAGAKTTGGDKKGGKKDEELFDFLEELEQQSKTPTTKFEPKKNNGSVNNVEEKKLMSSTASTPRLGTPKLGGSTSGTNRIKKAEGVSNVAVAEPVTPPPPQAQVQELRTESGNDELAIDPIASLSSWWSKEGSDTILSFWTTMASKAEKVGETTFQLASETTNQLNQKRQQYLLENHKVEIGNLILKFANGLIKENDELLDIHLTYDFTDDLDYLTSLVYDSFSLAMSQVEGDIAVNVGSNHNRNPESNADAMFFGKLIDGEKLCNANLESSMKEILKTNKKLKEEKAAHAAESESTEGGGEQDDFKISRSDIFVAIQPVTTRLEDKPPVKNDEEETNDEVIIDALNNESFSFIVMMRDISNSITIRSKTQAFPYKWFKWLNGNIGNEFEQLEGIDPREWVNDWIKDGLRLTFGVMAQEYVIKRMGF</sequence>
<dbReference type="AlphaFoldDB" id="A0A9P7VBW9"/>
<keyword evidence="4" id="KW-1185">Reference proteome</keyword>
<keyword evidence="1" id="KW-0175">Coiled coil</keyword>
<feature type="compositionally biased region" description="Acidic residues" evidence="2">
    <location>
        <begin position="47"/>
        <end position="56"/>
    </location>
</feature>